<sequence>MPAMDQDPSGRRLCRIDEIPDGTARGFLIGDGPGRLDFFVYRRGDRLLGYRNACPHQGTPLELFPDRFLTSDKERFLCTTHGAQFRIEDGYCLRGPCKGKSLTPFAVETEAGWLLLPAPECRG</sequence>
<dbReference type="InterPro" id="IPR036922">
    <property type="entry name" value="Rieske_2Fe-2S_sf"/>
</dbReference>
<dbReference type="PANTHER" id="PTHR40261">
    <property type="match status" value="1"/>
</dbReference>
<organism evidence="6 7">
    <name type="scientific">Hypericibacter adhaerens</name>
    <dbReference type="NCBI Taxonomy" id="2602016"/>
    <lineage>
        <taxon>Bacteria</taxon>
        <taxon>Pseudomonadati</taxon>
        <taxon>Pseudomonadota</taxon>
        <taxon>Alphaproteobacteria</taxon>
        <taxon>Rhodospirillales</taxon>
        <taxon>Dongiaceae</taxon>
        <taxon>Hypericibacter</taxon>
    </lineage>
</organism>
<dbReference type="InterPro" id="IPR017941">
    <property type="entry name" value="Rieske_2Fe-2S"/>
</dbReference>
<dbReference type="AlphaFoldDB" id="A0A5J6N7Y4"/>
<dbReference type="CDD" id="cd03467">
    <property type="entry name" value="Rieske"/>
    <property type="match status" value="1"/>
</dbReference>
<reference evidence="6 7" key="1">
    <citation type="submission" date="2019-08" db="EMBL/GenBank/DDBJ databases">
        <title>Hyperibacter terrae gen. nov., sp. nov. and Hyperibacter viscosus sp. nov., two new members in the family Rhodospirillaceae isolated from the rhizosphere of Hypericum perforatum.</title>
        <authorList>
            <person name="Noviana Z."/>
        </authorList>
    </citation>
    <scope>NUCLEOTIDE SEQUENCE [LARGE SCALE GENOMIC DNA]</scope>
    <source>
        <strain evidence="6 7">R5959</strain>
    </source>
</reference>
<dbReference type="PROSITE" id="PS51296">
    <property type="entry name" value="RIESKE"/>
    <property type="match status" value="1"/>
</dbReference>
<keyword evidence="2" id="KW-0479">Metal-binding</keyword>
<keyword evidence="7" id="KW-1185">Reference proteome</keyword>
<evidence type="ECO:0000259" key="5">
    <source>
        <dbReference type="PROSITE" id="PS51296"/>
    </source>
</evidence>
<evidence type="ECO:0000256" key="4">
    <source>
        <dbReference type="ARBA" id="ARBA00023014"/>
    </source>
</evidence>
<dbReference type="Proteomes" id="UP000325797">
    <property type="component" value="Chromosome"/>
</dbReference>
<protein>
    <submittedName>
        <fullName evidence="6">(2Fe-2S) ferredoxin</fullName>
    </submittedName>
</protein>
<feature type="domain" description="Rieske" evidence="5">
    <location>
        <begin position="11"/>
        <end position="116"/>
    </location>
</feature>
<keyword evidence="4" id="KW-0411">Iron-sulfur</keyword>
<dbReference type="Pfam" id="PF00355">
    <property type="entry name" value="Rieske"/>
    <property type="match status" value="1"/>
</dbReference>
<dbReference type="GO" id="GO:0046872">
    <property type="term" value="F:metal ion binding"/>
    <property type="evidence" value="ECO:0007669"/>
    <property type="project" value="UniProtKB-KW"/>
</dbReference>
<dbReference type="PANTHER" id="PTHR40261:SF1">
    <property type="entry name" value="RIESKE DOMAIN-CONTAINING PROTEIN"/>
    <property type="match status" value="1"/>
</dbReference>
<evidence type="ECO:0000256" key="3">
    <source>
        <dbReference type="ARBA" id="ARBA00023004"/>
    </source>
</evidence>
<dbReference type="KEGG" id="hadh:FRZ61_51620"/>
<dbReference type="Gene3D" id="2.102.10.10">
    <property type="entry name" value="Rieske [2Fe-2S] iron-sulphur domain"/>
    <property type="match status" value="1"/>
</dbReference>
<accession>A0A5J6N7Y4</accession>
<gene>
    <name evidence="6" type="ORF">FRZ61_51620</name>
</gene>
<evidence type="ECO:0000313" key="6">
    <source>
        <dbReference type="EMBL" id="QEX25215.1"/>
    </source>
</evidence>
<keyword evidence="1" id="KW-0001">2Fe-2S</keyword>
<name>A0A5J6N7Y4_9PROT</name>
<proteinExistence type="predicted"/>
<keyword evidence="3" id="KW-0408">Iron</keyword>
<dbReference type="EMBL" id="CP042582">
    <property type="protein sequence ID" value="QEX25215.1"/>
    <property type="molecule type" value="Genomic_DNA"/>
</dbReference>
<dbReference type="SUPFAM" id="SSF50022">
    <property type="entry name" value="ISP domain"/>
    <property type="match status" value="1"/>
</dbReference>
<evidence type="ECO:0000313" key="7">
    <source>
        <dbReference type="Proteomes" id="UP000325797"/>
    </source>
</evidence>
<evidence type="ECO:0000256" key="1">
    <source>
        <dbReference type="ARBA" id="ARBA00022714"/>
    </source>
</evidence>
<evidence type="ECO:0000256" key="2">
    <source>
        <dbReference type="ARBA" id="ARBA00022723"/>
    </source>
</evidence>
<dbReference type="GO" id="GO:0051537">
    <property type="term" value="F:2 iron, 2 sulfur cluster binding"/>
    <property type="evidence" value="ECO:0007669"/>
    <property type="project" value="UniProtKB-KW"/>
</dbReference>